<evidence type="ECO:0000313" key="1">
    <source>
        <dbReference type="EMBL" id="MFC4913908.1"/>
    </source>
</evidence>
<dbReference type="InterPro" id="IPR024747">
    <property type="entry name" value="Pyridox_Oxase-rel"/>
</dbReference>
<dbReference type="Pfam" id="PF12900">
    <property type="entry name" value="Pyridox_ox_2"/>
    <property type="match status" value="1"/>
</dbReference>
<accession>A0ABV9UBC6</accession>
<dbReference type="Gene3D" id="2.30.110.10">
    <property type="entry name" value="Electron Transport, Fmn-binding Protein, Chain A"/>
    <property type="match status" value="1"/>
</dbReference>
<keyword evidence="2" id="KW-1185">Reference proteome</keyword>
<dbReference type="RefSeq" id="WP_378265287.1">
    <property type="nucleotide sequence ID" value="NZ_JBHSIT010000021.1"/>
</dbReference>
<dbReference type="InterPro" id="IPR012349">
    <property type="entry name" value="Split_barrel_FMN-bd"/>
</dbReference>
<sequence length="142" mass="15772">MNGERRVFRALEDRQCWMLLRNSEVGRVVYTQNALPAIAPVNYTLHGRDVVIRTAPGSKLDAALRGAVVAFEIDQIDAGARSGWSVVVVGRARVETDAAAIAELDGLRLVTWMPDERPHYVRITAEQVTGRLLDGRLEPPPW</sequence>
<protein>
    <submittedName>
        <fullName evidence="1">Pyridoxamine 5'-phosphate oxidase family protein</fullName>
    </submittedName>
</protein>
<proteinExistence type="predicted"/>
<gene>
    <name evidence="1" type="ORF">ACFPCY_41945</name>
</gene>
<dbReference type="EMBL" id="JBHSIT010000021">
    <property type="protein sequence ID" value="MFC4913908.1"/>
    <property type="molecule type" value="Genomic_DNA"/>
</dbReference>
<dbReference type="SUPFAM" id="SSF50475">
    <property type="entry name" value="FMN-binding split barrel"/>
    <property type="match status" value="1"/>
</dbReference>
<comment type="caution">
    <text evidence="1">The sequence shown here is derived from an EMBL/GenBank/DDBJ whole genome shotgun (WGS) entry which is preliminary data.</text>
</comment>
<organism evidence="1 2">
    <name type="scientific">Actinomadura gamaensis</name>
    <dbReference type="NCBI Taxonomy" id="1763541"/>
    <lineage>
        <taxon>Bacteria</taxon>
        <taxon>Bacillati</taxon>
        <taxon>Actinomycetota</taxon>
        <taxon>Actinomycetes</taxon>
        <taxon>Streptosporangiales</taxon>
        <taxon>Thermomonosporaceae</taxon>
        <taxon>Actinomadura</taxon>
    </lineage>
</organism>
<evidence type="ECO:0000313" key="2">
    <source>
        <dbReference type="Proteomes" id="UP001595872"/>
    </source>
</evidence>
<dbReference type="Proteomes" id="UP001595872">
    <property type="component" value="Unassembled WGS sequence"/>
</dbReference>
<name>A0ABV9UBC6_9ACTN</name>
<reference evidence="2" key="1">
    <citation type="journal article" date="2019" name="Int. J. Syst. Evol. Microbiol.">
        <title>The Global Catalogue of Microorganisms (GCM) 10K type strain sequencing project: providing services to taxonomists for standard genome sequencing and annotation.</title>
        <authorList>
            <consortium name="The Broad Institute Genomics Platform"/>
            <consortium name="The Broad Institute Genome Sequencing Center for Infectious Disease"/>
            <person name="Wu L."/>
            <person name="Ma J."/>
        </authorList>
    </citation>
    <scope>NUCLEOTIDE SEQUENCE [LARGE SCALE GENOMIC DNA]</scope>
    <source>
        <strain evidence="2">KLKA75</strain>
    </source>
</reference>